<name>B6VC27_9ABAC</name>
<evidence type="ECO:0000259" key="1">
    <source>
        <dbReference type="PROSITE" id="PS50056"/>
    </source>
</evidence>
<dbReference type="EMBL" id="FJ362523">
    <property type="protein sequence ID" value="ACJ04624.1"/>
    <property type="molecule type" value="Genomic_DNA"/>
</dbReference>
<dbReference type="SUPFAM" id="SSF52799">
    <property type="entry name" value="(Phosphotyrosine protein) phosphatases II"/>
    <property type="match status" value="1"/>
</dbReference>
<dbReference type="InterPro" id="IPR000387">
    <property type="entry name" value="Tyr_Pase_dom"/>
</dbReference>
<dbReference type="PANTHER" id="PTHR10367">
    <property type="entry name" value="MRNA-CAPPING ENZYME"/>
    <property type="match status" value="1"/>
</dbReference>
<dbReference type="InterPro" id="IPR029021">
    <property type="entry name" value="Prot-tyrosine_phosphatase-like"/>
</dbReference>
<dbReference type="PANTHER" id="PTHR10367:SF9">
    <property type="entry name" value="DUAL-SPECIFICITY PHOSPHATASE 11 (RNA_RNP COMPLEX 1-INTERACTING)"/>
    <property type="match status" value="1"/>
</dbReference>
<reference evidence="2" key="1">
    <citation type="submission" date="2008-10" db="EMBL/GenBank/DDBJ databases">
        <authorList>
            <person name="Zhang C.-X."/>
            <person name="Yang L.-R."/>
            <person name="Xiao Q."/>
        </authorList>
    </citation>
    <scope>NUCLEOTIDE SEQUENCE</scope>
    <source>
        <strain evidence="2">Hangzhou</strain>
    </source>
</reference>
<sequence length="172" mass="19986">MFPNEWHDYTQCGNVIEDTNIICFKVPLKSEVFKYITDDNDIWTVEKLIKQIPTLGAVIELNDADKQYYQSDKIRLAGLLYKKINVTSRVLPNQNLVNDFFNTMEKFLKKCPGMLIGVHCTHGVNRTGYMVCNYLIHKKGLSPAQAINQFEKARGHKIKRKKYIDNLLNQFL</sequence>
<dbReference type="InterPro" id="IPR051029">
    <property type="entry name" value="mRNA_Capping_Enz/RNA_Phosphat"/>
</dbReference>
<dbReference type="Gene3D" id="3.90.190.10">
    <property type="entry name" value="Protein tyrosine phosphatase superfamily"/>
    <property type="match status" value="1"/>
</dbReference>
<accession>B6VC27</accession>
<reference evidence="2" key="2">
    <citation type="journal article" date="2009" name="J. Microbiol.">
        <title>Characterization of a Baculovirus newly isolated from the tea slug moth, Iragoidae fasciata.</title>
        <authorList>
            <person name="Yang L.R."/>
            <person name="Qiang X."/>
            <person name="Zhang B.Q."/>
            <person name="Tang M.J."/>
            <person name="Zhang C.X."/>
        </authorList>
    </citation>
    <scope>NUCLEOTIDE SEQUENCE</scope>
    <source>
        <strain evidence="2">Hangzhou</strain>
    </source>
</reference>
<proteinExistence type="predicted"/>
<dbReference type="InterPro" id="IPR000340">
    <property type="entry name" value="Dual-sp_phosphatase_cat-dom"/>
</dbReference>
<feature type="domain" description="Tyrosine specific protein phosphatases" evidence="1">
    <location>
        <begin position="98"/>
        <end position="165"/>
    </location>
</feature>
<protein>
    <submittedName>
        <fullName evidence="2">Phosphotyrosine phosphatase</fullName>
    </submittedName>
</protein>
<dbReference type="SMR" id="B6VC27"/>
<dbReference type="PROSITE" id="PS50056">
    <property type="entry name" value="TYR_PHOSPHATASE_2"/>
    <property type="match status" value="1"/>
</dbReference>
<dbReference type="PROSITE" id="PS00383">
    <property type="entry name" value="TYR_PHOSPHATASE_1"/>
    <property type="match status" value="1"/>
</dbReference>
<dbReference type="InterPro" id="IPR016130">
    <property type="entry name" value="Tyr_Pase_AS"/>
</dbReference>
<organism evidence="2">
    <name type="scientific">Iragoides fasciata nucleopolyhedrovirus</name>
    <dbReference type="NCBI Taxonomy" id="571205"/>
    <lineage>
        <taxon>Viruses</taxon>
        <taxon>Viruses incertae sedis</taxon>
        <taxon>Naldaviricetes</taxon>
        <taxon>Lefavirales</taxon>
        <taxon>Baculoviridae</taxon>
        <taxon>Alphabaculovirus</taxon>
    </lineage>
</organism>
<dbReference type="GO" id="GO:0004651">
    <property type="term" value="F:polynucleotide 5'-phosphatase activity"/>
    <property type="evidence" value="ECO:0007669"/>
    <property type="project" value="TreeGrafter"/>
</dbReference>
<dbReference type="Pfam" id="PF00782">
    <property type="entry name" value="DSPc"/>
    <property type="match status" value="1"/>
</dbReference>
<evidence type="ECO:0000313" key="2">
    <source>
        <dbReference type="EMBL" id="ACJ04624.1"/>
    </source>
</evidence>